<protein>
    <submittedName>
        <fullName evidence="5">Uncharacterized protein</fullName>
    </submittedName>
</protein>
<sequence length="211" mass="23558">MSAVGPTELPSFNYSEPPYQVIEWNYCQPNGLQQSPTCFRIGKGFDDFLRTPKGGSCPPLIHTINAPEIPGMGTNTGDGEQVDFNFDKAVQSLREYRSAREKDAAQDPPDNYPVLPAISFHSVLATLKTTKTRIGEQLVLPTNNLLDMLYKSIAIRDSRLSLELNASLWRLSWIRFIFLPLTFLSGFFGMNVDVFANSPSIKWYFIAAAGV</sequence>
<evidence type="ECO:0000313" key="5">
    <source>
        <dbReference type="EMBL" id="KAK4226545.1"/>
    </source>
</evidence>
<name>A0AAN7BNC0_9PEZI</name>
<comment type="caution">
    <text evidence="5">The sequence shown here is derived from an EMBL/GenBank/DDBJ whole genome shotgun (WGS) entry which is preliminary data.</text>
</comment>
<dbReference type="AlphaFoldDB" id="A0AAN7BNC0"/>
<keyword evidence="3" id="KW-1133">Transmembrane helix</keyword>
<gene>
    <name evidence="5" type="ORF">QBC38DRAFT_456206</name>
</gene>
<dbReference type="InterPro" id="IPR002523">
    <property type="entry name" value="MgTranspt_CorA/ZnTranspt_ZntB"/>
</dbReference>
<proteinExistence type="predicted"/>
<keyword evidence="6" id="KW-1185">Reference proteome</keyword>
<dbReference type="EMBL" id="MU865346">
    <property type="protein sequence ID" value="KAK4226545.1"/>
    <property type="molecule type" value="Genomic_DNA"/>
</dbReference>
<dbReference type="Proteomes" id="UP001301958">
    <property type="component" value="Unassembled WGS sequence"/>
</dbReference>
<evidence type="ECO:0000256" key="4">
    <source>
        <dbReference type="ARBA" id="ARBA00023136"/>
    </source>
</evidence>
<dbReference type="SUPFAM" id="SSF144083">
    <property type="entry name" value="Magnesium transport protein CorA, transmembrane region"/>
    <property type="match status" value="1"/>
</dbReference>
<dbReference type="Gene3D" id="1.20.58.340">
    <property type="entry name" value="Magnesium transport protein CorA, transmembrane region"/>
    <property type="match status" value="1"/>
</dbReference>
<dbReference type="GO" id="GO:0046873">
    <property type="term" value="F:metal ion transmembrane transporter activity"/>
    <property type="evidence" value="ECO:0007669"/>
    <property type="project" value="InterPro"/>
</dbReference>
<dbReference type="InterPro" id="IPR045863">
    <property type="entry name" value="CorA_TM1_TM2"/>
</dbReference>
<accession>A0AAN7BNC0</accession>
<evidence type="ECO:0000313" key="6">
    <source>
        <dbReference type="Proteomes" id="UP001301958"/>
    </source>
</evidence>
<evidence type="ECO:0000256" key="3">
    <source>
        <dbReference type="ARBA" id="ARBA00022989"/>
    </source>
</evidence>
<evidence type="ECO:0000256" key="2">
    <source>
        <dbReference type="ARBA" id="ARBA00022692"/>
    </source>
</evidence>
<comment type="subcellular location">
    <subcellularLocation>
        <location evidence="1">Membrane</location>
        <topology evidence="1">Multi-pass membrane protein</topology>
    </subcellularLocation>
</comment>
<evidence type="ECO:0000256" key="1">
    <source>
        <dbReference type="ARBA" id="ARBA00004141"/>
    </source>
</evidence>
<reference evidence="5" key="1">
    <citation type="journal article" date="2023" name="Mol. Phylogenet. Evol.">
        <title>Genome-scale phylogeny and comparative genomics of the fungal order Sordariales.</title>
        <authorList>
            <person name="Hensen N."/>
            <person name="Bonometti L."/>
            <person name="Westerberg I."/>
            <person name="Brannstrom I.O."/>
            <person name="Guillou S."/>
            <person name="Cros-Aarteil S."/>
            <person name="Calhoun S."/>
            <person name="Haridas S."/>
            <person name="Kuo A."/>
            <person name="Mondo S."/>
            <person name="Pangilinan J."/>
            <person name="Riley R."/>
            <person name="LaButti K."/>
            <person name="Andreopoulos B."/>
            <person name="Lipzen A."/>
            <person name="Chen C."/>
            <person name="Yan M."/>
            <person name="Daum C."/>
            <person name="Ng V."/>
            <person name="Clum A."/>
            <person name="Steindorff A."/>
            <person name="Ohm R.A."/>
            <person name="Martin F."/>
            <person name="Silar P."/>
            <person name="Natvig D.O."/>
            <person name="Lalanne C."/>
            <person name="Gautier V."/>
            <person name="Ament-Velasquez S.L."/>
            <person name="Kruys A."/>
            <person name="Hutchinson M.I."/>
            <person name="Powell A.J."/>
            <person name="Barry K."/>
            <person name="Miller A.N."/>
            <person name="Grigoriev I.V."/>
            <person name="Debuchy R."/>
            <person name="Gladieux P."/>
            <person name="Hiltunen Thoren M."/>
            <person name="Johannesson H."/>
        </authorList>
    </citation>
    <scope>NUCLEOTIDE SEQUENCE</scope>
    <source>
        <strain evidence="5">CBS 990.96</strain>
    </source>
</reference>
<dbReference type="Pfam" id="PF01544">
    <property type="entry name" value="CorA"/>
    <property type="match status" value="1"/>
</dbReference>
<dbReference type="GO" id="GO:0016020">
    <property type="term" value="C:membrane"/>
    <property type="evidence" value="ECO:0007669"/>
    <property type="project" value="UniProtKB-SubCell"/>
</dbReference>
<keyword evidence="2" id="KW-0812">Transmembrane</keyword>
<organism evidence="5 6">
    <name type="scientific">Podospora fimiseda</name>
    <dbReference type="NCBI Taxonomy" id="252190"/>
    <lineage>
        <taxon>Eukaryota</taxon>
        <taxon>Fungi</taxon>
        <taxon>Dikarya</taxon>
        <taxon>Ascomycota</taxon>
        <taxon>Pezizomycotina</taxon>
        <taxon>Sordariomycetes</taxon>
        <taxon>Sordariomycetidae</taxon>
        <taxon>Sordariales</taxon>
        <taxon>Podosporaceae</taxon>
        <taxon>Podospora</taxon>
    </lineage>
</organism>
<feature type="non-terminal residue" evidence="5">
    <location>
        <position position="211"/>
    </location>
</feature>
<reference evidence="5" key="2">
    <citation type="submission" date="2023-05" db="EMBL/GenBank/DDBJ databases">
        <authorList>
            <consortium name="Lawrence Berkeley National Laboratory"/>
            <person name="Steindorff A."/>
            <person name="Hensen N."/>
            <person name="Bonometti L."/>
            <person name="Westerberg I."/>
            <person name="Brannstrom I.O."/>
            <person name="Guillou S."/>
            <person name="Cros-Aarteil S."/>
            <person name="Calhoun S."/>
            <person name="Haridas S."/>
            <person name="Kuo A."/>
            <person name="Mondo S."/>
            <person name="Pangilinan J."/>
            <person name="Riley R."/>
            <person name="Labutti K."/>
            <person name="Andreopoulos B."/>
            <person name="Lipzen A."/>
            <person name="Chen C."/>
            <person name="Yanf M."/>
            <person name="Daum C."/>
            <person name="Ng V."/>
            <person name="Clum A."/>
            <person name="Ohm R."/>
            <person name="Martin F."/>
            <person name="Silar P."/>
            <person name="Natvig D."/>
            <person name="Lalanne C."/>
            <person name="Gautier V."/>
            <person name="Ament-Velasquez S.L."/>
            <person name="Kruys A."/>
            <person name="Hutchinson M.I."/>
            <person name="Powell A.J."/>
            <person name="Barry K."/>
            <person name="Miller A.N."/>
            <person name="Grigoriev I.V."/>
            <person name="Debuchy R."/>
            <person name="Gladieux P."/>
            <person name="Thoren M.H."/>
            <person name="Johannesson H."/>
        </authorList>
    </citation>
    <scope>NUCLEOTIDE SEQUENCE</scope>
    <source>
        <strain evidence="5">CBS 990.96</strain>
    </source>
</reference>
<keyword evidence="4" id="KW-0472">Membrane</keyword>